<dbReference type="SUPFAM" id="SSF51735">
    <property type="entry name" value="NAD(P)-binding Rossmann-fold domains"/>
    <property type="match status" value="1"/>
</dbReference>
<sequence>MTRTINYGLIGCGMMGQEHLHNIALLEGTQVAAIFEPDPEMARAAQAIAPGAKMVPSLQDLLSVEDLDCLVIASPNHLHVDQIAQIAQTRPLPLLVEKPLFTNPDDAARLAEIERSYPCPIWVAMEYRYMPPIAALIAEAQDTSGGVKMLSIREHRFPFLEKVGNWNRFNRNTGGTFVEKCCHFFDLMRLILQSDPVRISASGGQAVNHLDETYDGETPDILDHGYVIVDFASGARAMLELCMFAEGARYQEEISVVGPKAKIEALVPGPGRFWPEHLGEPPVPQLIVSPRDPKGPITRDIPVDPRLLAAGDHNGSTFYQHQGFLALVRGERDAPDVSLTDGMWAVRMGLAAQQSLATGETVRLDR</sequence>
<dbReference type="SUPFAM" id="SSF55347">
    <property type="entry name" value="Glyceraldehyde-3-phosphate dehydrogenase-like, C-terminal domain"/>
    <property type="match status" value="1"/>
</dbReference>
<evidence type="ECO:0000259" key="1">
    <source>
        <dbReference type="Pfam" id="PF01408"/>
    </source>
</evidence>
<dbReference type="InterPro" id="IPR036291">
    <property type="entry name" value="NAD(P)-bd_dom_sf"/>
</dbReference>
<keyword evidence="4" id="KW-1185">Reference proteome</keyword>
<reference evidence="3 4" key="1">
    <citation type="submission" date="2016-11" db="EMBL/GenBank/DDBJ databases">
        <authorList>
            <person name="Varghese N."/>
            <person name="Submissions S."/>
        </authorList>
    </citation>
    <scope>NUCLEOTIDE SEQUENCE [LARGE SCALE GENOMIC DNA]</scope>
    <source>
        <strain evidence="3 4">DSM 29341</strain>
    </source>
</reference>
<feature type="domain" description="Gfo/Idh/MocA-like oxidoreductase C-terminal" evidence="2">
    <location>
        <begin position="145"/>
        <end position="364"/>
    </location>
</feature>
<dbReference type="InterPro" id="IPR000683">
    <property type="entry name" value="Gfo/Idh/MocA-like_OxRdtase_N"/>
</dbReference>
<dbReference type="PANTHER" id="PTHR43593:SF1">
    <property type="entry name" value="INOSITOL 2-DEHYDROGENASE"/>
    <property type="match status" value="1"/>
</dbReference>
<organism evidence="3 4">
    <name type="scientific">Ruegeria intermedia</name>
    <dbReference type="NCBI Taxonomy" id="996115"/>
    <lineage>
        <taxon>Bacteria</taxon>
        <taxon>Pseudomonadati</taxon>
        <taxon>Pseudomonadota</taxon>
        <taxon>Alphaproteobacteria</taxon>
        <taxon>Rhodobacterales</taxon>
        <taxon>Roseobacteraceae</taxon>
        <taxon>Ruegeria</taxon>
    </lineage>
</organism>
<dbReference type="Gene3D" id="3.30.360.10">
    <property type="entry name" value="Dihydrodipicolinate Reductase, domain 2"/>
    <property type="match status" value="1"/>
</dbReference>
<dbReference type="OrthoDB" id="9815825at2"/>
<dbReference type="Pfam" id="PF01408">
    <property type="entry name" value="GFO_IDH_MocA"/>
    <property type="match status" value="1"/>
</dbReference>
<dbReference type="InterPro" id="IPR050424">
    <property type="entry name" value="Gfo-Idh-MocA_inositol_DH"/>
</dbReference>
<dbReference type="PANTHER" id="PTHR43593">
    <property type="match status" value="1"/>
</dbReference>
<dbReference type="AlphaFoldDB" id="A0A1M4WGF9"/>
<name>A0A1M4WGF9_9RHOB</name>
<accession>A0A1M4WGF9</accession>
<evidence type="ECO:0000259" key="2">
    <source>
        <dbReference type="Pfam" id="PF02894"/>
    </source>
</evidence>
<dbReference type="RefSeq" id="WP_149775543.1">
    <property type="nucleotide sequence ID" value="NZ_FQVK01000008.1"/>
</dbReference>
<dbReference type="Proteomes" id="UP000325134">
    <property type="component" value="Unassembled WGS sequence"/>
</dbReference>
<dbReference type="InterPro" id="IPR004104">
    <property type="entry name" value="Gfo/Idh/MocA-like_OxRdtase_C"/>
</dbReference>
<dbReference type="Gene3D" id="3.40.50.720">
    <property type="entry name" value="NAD(P)-binding Rossmann-like Domain"/>
    <property type="match status" value="1"/>
</dbReference>
<dbReference type="EMBL" id="FQVK01000008">
    <property type="protein sequence ID" value="SHE80338.1"/>
    <property type="molecule type" value="Genomic_DNA"/>
</dbReference>
<proteinExistence type="predicted"/>
<dbReference type="GO" id="GO:0000166">
    <property type="term" value="F:nucleotide binding"/>
    <property type="evidence" value="ECO:0007669"/>
    <property type="project" value="InterPro"/>
</dbReference>
<gene>
    <name evidence="3" type="ORF">SAMN05444279_108140</name>
</gene>
<feature type="domain" description="Gfo/Idh/MocA-like oxidoreductase N-terminal" evidence="1">
    <location>
        <begin position="5"/>
        <end position="124"/>
    </location>
</feature>
<evidence type="ECO:0000313" key="3">
    <source>
        <dbReference type="EMBL" id="SHE80338.1"/>
    </source>
</evidence>
<protein>
    <submittedName>
        <fullName evidence="3">Predicted dehydrogenase</fullName>
    </submittedName>
</protein>
<dbReference type="Pfam" id="PF02894">
    <property type="entry name" value="GFO_IDH_MocA_C"/>
    <property type="match status" value="1"/>
</dbReference>
<evidence type="ECO:0000313" key="4">
    <source>
        <dbReference type="Proteomes" id="UP000325134"/>
    </source>
</evidence>